<feature type="signal peptide" evidence="2">
    <location>
        <begin position="1"/>
        <end position="23"/>
    </location>
</feature>
<dbReference type="PROSITE" id="PS51257">
    <property type="entry name" value="PROKAR_LIPOPROTEIN"/>
    <property type="match status" value="1"/>
</dbReference>
<evidence type="ECO:0000256" key="1">
    <source>
        <dbReference type="SAM" id="MobiDB-lite"/>
    </source>
</evidence>
<name>A0A285UWE1_9HYPH</name>
<accession>A0A285UWE1</accession>
<feature type="region of interest" description="Disordered" evidence="1">
    <location>
        <begin position="22"/>
        <end position="44"/>
    </location>
</feature>
<dbReference type="EMBL" id="OBQD01000021">
    <property type="protein sequence ID" value="SOC46140.1"/>
    <property type="molecule type" value="Genomic_DNA"/>
</dbReference>
<dbReference type="RefSeq" id="WP_097142527.1">
    <property type="nucleotide sequence ID" value="NZ_OBQD01000021.1"/>
</dbReference>
<evidence type="ECO:0000313" key="4">
    <source>
        <dbReference type="Proteomes" id="UP000219167"/>
    </source>
</evidence>
<evidence type="ECO:0008006" key="5">
    <source>
        <dbReference type="Google" id="ProtNLM"/>
    </source>
</evidence>
<dbReference type="AlphaFoldDB" id="A0A285UWE1"/>
<keyword evidence="2" id="KW-0732">Signal</keyword>
<reference evidence="3 4" key="1">
    <citation type="submission" date="2017-08" db="EMBL/GenBank/DDBJ databases">
        <authorList>
            <person name="de Groot N.N."/>
        </authorList>
    </citation>
    <scope>NUCLEOTIDE SEQUENCE [LARGE SCALE GENOMIC DNA]</scope>
    <source>
        <strain evidence="3 4">JC85</strain>
    </source>
</reference>
<proteinExistence type="predicted"/>
<feature type="chain" id="PRO_5012244886" description="Lipoprotein" evidence="2">
    <location>
        <begin position="24"/>
        <end position="44"/>
    </location>
</feature>
<dbReference type="Proteomes" id="UP000219167">
    <property type="component" value="Unassembled WGS sequence"/>
</dbReference>
<feature type="compositionally biased region" description="Gly residues" evidence="1">
    <location>
        <begin position="35"/>
        <end position="44"/>
    </location>
</feature>
<gene>
    <name evidence="3" type="ORF">SAMN05892877_12118</name>
</gene>
<keyword evidence="4" id="KW-1185">Reference proteome</keyword>
<evidence type="ECO:0000256" key="2">
    <source>
        <dbReference type="SAM" id="SignalP"/>
    </source>
</evidence>
<evidence type="ECO:0000313" key="3">
    <source>
        <dbReference type="EMBL" id="SOC46140.1"/>
    </source>
</evidence>
<sequence>MPLKSLLTASLVLLALAGCTSGAANNTDYARPADTGGGIRIPIN</sequence>
<protein>
    <recommendedName>
        <fullName evidence="5">Lipoprotein</fullName>
    </recommendedName>
</protein>
<organism evidence="3 4">
    <name type="scientific">Rhizobium subbaraonis</name>
    <dbReference type="NCBI Taxonomy" id="908946"/>
    <lineage>
        <taxon>Bacteria</taxon>
        <taxon>Pseudomonadati</taxon>
        <taxon>Pseudomonadota</taxon>
        <taxon>Alphaproteobacteria</taxon>
        <taxon>Hyphomicrobiales</taxon>
        <taxon>Rhizobiaceae</taxon>
        <taxon>Rhizobium/Agrobacterium group</taxon>
        <taxon>Rhizobium</taxon>
    </lineage>
</organism>